<dbReference type="NCBIfam" id="NF009202">
    <property type="entry name" value="PRK12550.1"/>
    <property type="match status" value="1"/>
</dbReference>
<dbReference type="GO" id="GO:0005829">
    <property type="term" value="C:cytosol"/>
    <property type="evidence" value="ECO:0007669"/>
    <property type="project" value="TreeGrafter"/>
</dbReference>
<reference evidence="5" key="1">
    <citation type="submission" date="2016-10" db="EMBL/GenBank/DDBJ databases">
        <authorList>
            <person name="Varghese N."/>
            <person name="Submissions S."/>
        </authorList>
    </citation>
    <scope>NUCLEOTIDE SEQUENCE [LARGE SCALE GENOMIC DNA]</scope>
    <source>
        <strain evidence="5">UNC178MFTsu3.1</strain>
    </source>
</reference>
<dbReference type="Proteomes" id="UP000199477">
    <property type="component" value="Unassembled WGS sequence"/>
</dbReference>
<proteinExistence type="predicted"/>
<keyword evidence="1" id="KW-0521">NADP</keyword>
<dbReference type="GO" id="GO:0009423">
    <property type="term" value="P:chorismate biosynthetic process"/>
    <property type="evidence" value="ECO:0007669"/>
    <property type="project" value="TreeGrafter"/>
</dbReference>
<dbReference type="AlphaFoldDB" id="A0A1I2HSK7"/>
<dbReference type="Pfam" id="PF08501">
    <property type="entry name" value="Shikimate_dh_N"/>
    <property type="match status" value="1"/>
</dbReference>
<evidence type="ECO:0000256" key="1">
    <source>
        <dbReference type="ARBA" id="ARBA00022857"/>
    </source>
</evidence>
<dbReference type="GO" id="GO:0050661">
    <property type="term" value="F:NADP binding"/>
    <property type="evidence" value="ECO:0007669"/>
    <property type="project" value="TreeGrafter"/>
</dbReference>
<dbReference type="GO" id="GO:0019632">
    <property type="term" value="P:shikimate metabolic process"/>
    <property type="evidence" value="ECO:0007669"/>
    <property type="project" value="TreeGrafter"/>
</dbReference>
<evidence type="ECO:0000313" key="4">
    <source>
        <dbReference type="EMBL" id="SFF33135.1"/>
    </source>
</evidence>
<gene>
    <name evidence="4" type="ORF">SAMN02799615_03164</name>
</gene>
<dbReference type="EMBL" id="FONH01000013">
    <property type="protein sequence ID" value="SFF33135.1"/>
    <property type="molecule type" value="Genomic_DNA"/>
</dbReference>
<protein>
    <submittedName>
        <fullName evidence="4">Shikimate dehydrogenase</fullName>
    </submittedName>
</protein>
<dbReference type="InterPro" id="IPR046346">
    <property type="entry name" value="Aminoacid_DH-like_N_sf"/>
</dbReference>
<dbReference type="RefSeq" id="WP_026634973.1">
    <property type="nucleotide sequence ID" value="NZ_FONH01000013.1"/>
</dbReference>
<dbReference type="GO" id="GO:0004764">
    <property type="term" value="F:shikimate 3-dehydrogenase (NADP+) activity"/>
    <property type="evidence" value="ECO:0007669"/>
    <property type="project" value="InterPro"/>
</dbReference>
<dbReference type="SUPFAM" id="SSF51735">
    <property type="entry name" value="NAD(P)-binding Rossmann-fold domains"/>
    <property type="match status" value="1"/>
</dbReference>
<dbReference type="InterPro" id="IPR036291">
    <property type="entry name" value="NAD(P)-bd_dom_sf"/>
</dbReference>
<dbReference type="SUPFAM" id="SSF53223">
    <property type="entry name" value="Aminoacid dehydrogenase-like, N-terminal domain"/>
    <property type="match status" value="1"/>
</dbReference>
<evidence type="ECO:0000259" key="3">
    <source>
        <dbReference type="Pfam" id="PF08501"/>
    </source>
</evidence>
<dbReference type="PANTHER" id="PTHR21089:SF9">
    <property type="entry name" value="SHIKIMATE DEHYDROGENASE-LIKE PROTEIN HI_0607"/>
    <property type="match status" value="1"/>
</dbReference>
<dbReference type="FunFam" id="3.40.50.10860:FF:000014">
    <property type="entry name" value="Shikimate 5-dehydrogenase"/>
    <property type="match status" value="1"/>
</dbReference>
<keyword evidence="2" id="KW-0560">Oxidoreductase</keyword>
<dbReference type="CDD" id="cd01065">
    <property type="entry name" value="NAD_bind_Shikimate_DH"/>
    <property type="match status" value="1"/>
</dbReference>
<dbReference type="Gene3D" id="3.40.50.10860">
    <property type="entry name" value="Leucine Dehydrogenase, chain A, domain 1"/>
    <property type="match status" value="1"/>
</dbReference>
<evidence type="ECO:0000313" key="5">
    <source>
        <dbReference type="Proteomes" id="UP000199477"/>
    </source>
</evidence>
<evidence type="ECO:0000256" key="2">
    <source>
        <dbReference type="ARBA" id="ARBA00023002"/>
    </source>
</evidence>
<dbReference type="STRING" id="500610.SAMN02799615_03164"/>
<sequence length="271" mass="29237">MTLRISRDTQLCMSLSGRPGNFGTRFQNYLYEALGLDYVYKAFTTRDLPAAIGGIRALGIRGCAVSMPFKEACMPLVDSIDASAQAIESVNTIVNDDGHLRAYNTDYIAVARLIEQHRVAPETTLALRGSGGMAKAVACALRDKGFRRGHIIARNETTGRALAQTCGYAWAPDMRDVEAQLLINVTPLGMEGPEAESLAFTEAEVERASVVFDVVALPPETPLIRLARARGKQVITGAEVIVLQAVEQFVLYTGVRPEDALIAEAAAHALS</sequence>
<organism evidence="4 5">
    <name type="scientific">Dyella marensis</name>
    <dbReference type="NCBI Taxonomy" id="500610"/>
    <lineage>
        <taxon>Bacteria</taxon>
        <taxon>Pseudomonadati</taxon>
        <taxon>Pseudomonadota</taxon>
        <taxon>Gammaproteobacteria</taxon>
        <taxon>Lysobacterales</taxon>
        <taxon>Rhodanobacteraceae</taxon>
        <taxon>Dyella</taxon>
    </lineage>
</organism>
<keyword evidence="5" id="KW-1185">Reference proteome</keyword>
<accession>A0A1I2HSK7</accession>
<dbReference type="PANTHER" id="PTHR21089">
    <property type="entry name" value="SHIKIMATE DEHYDROGENASE"/>
    <property type="match status" value="1"/>
</dbReference>
<dbReference type="Gene3D" id="3.40.50.720">
    <property type="entry name" value="NAD(P)-binding Rossmann-like Domain"/>
    <property type="match status" value="1"/>
</dbReference>
<dbReference type="InterPro" id="IPR022893">
    <property type="entry name" value="Shikimate_DH_fam"/>
</dbReference>
<name>A0A1I2HSK7_9GAMM</name>
<dbReference type="InterPro" id="IPR013708">
    <property type="entry name" value="Shikimate_DH-bd_N"/>
</dbReference>
<feature type="domain" description="Shikimate dehydrogenase substrate binding N-terminal" evidence="3">
    <location>
        <begin position="26"/>
        <end position="93"/>
    </location>
</feature>